<accession>K4C4Y9</accession>
<dbReference type="eggNOG" id="KOG1687">
    <property type="taxonomic scope" value="Eukaryota"/>
</dbReference>
<dbReference type="Gramene" id="Solyc06g036210.1.1">
    <property type="protein sequence ID" value="Solyc06g036210.1.1"/>
    <property type="gene ID" value="Solyc06g036210.1"/>
</dbReference>
<dbReference type="Gene3D" id="3.40.50.12280">
    <property type="match status" value="1"/>
</dbReference>
<dbReference type="PaxDb" id="4081-Solyc06g036210.1.1"/>
<dbReference type="HOGENOM" id="CLU_159554_1_0_1"/>
<dbReference type="Proteomes" id="UP000004994">
    <property type="component" value="Chromosome 6"/>
</dbReference>
<dbReference type="SMR" id="K4C4Y9"/>
<evidence type="ECO:0000313" key="1">
    <source>
        <dbReference type="EnsemblPlants" id="Solyc06g036210.1.1"/>
    </source>
</evidence>
<dbReference type="InParanoid" id="K4C4Y9"/>
<dbReference type="ExpressionAtlas" id="K4C4Y9">
    <property type="expression patterns" value="baseline"/>
</dbReference>
<dbReference type="STRING" id="4081.K4C4Y9"/>
<evidence type="ECO:0000313" key="2">
    <source>
        <dbReference type="Proteomes" id="UP000004994"/>
    </source>
</evidence>
<reference evidence="1" key="2">
    <citation type="submission" date="2015-06" db="UniProtKB">
        <authorList>
            <consortium name="EnsemblPlants"/>
        </authorList>
    </citation>
    <scope>IDENTIFICATION</scope>
    <source>
        <strain evidence="1">cv. Heinz 1706</strain>
    </source>
</reference>
<dbReference type="EnsemblPlants" id="Solyc06g036210.1.1">
    <property type="protein sequence ID" value="Solyc06g036210.1.1"/>
    <property type="gene ID" value="Solyc06g036210.1"/>
</dbReference>
<dbReference type="PhylomeDB" id="K4C4Y9"/>
<dbReference type="OMA" id="KNKCFTT"/>
<name>K4C4Y9_SOLLC</name>
<keyword evidence="2" id="KW-1185">Reference proteome</keyword>
<organism evidence="1">
    <name type="scientific">Solanum lycopersicum</name>
    <name type="common">Tomato</name>
    <name type="synonym">Lycopersicon esculentum</name>
    <dbReference type="NCBI Taxonomy" id="4081"/>
    <lineage>
        <taxon>Eukaryota</taxon>
        <taxon>Viridiplantae</taxon>
        <taxon>Streptophyta</taxon>
        <taxon>Embryophyta</taxon>
        <taxon>Tracheophyta</taxon>
        <taxon>Spermatophyta</taxon>
        <taxon>Magnoliopsida</taxon>
        <taxon>eudicotyledons</taxon>
        <taxon>Gunneridae</taxon>
        <taxon>Pentapetalae</taxon>
        <taxon>asterids</taxon>
        <taxon>lamiids</taxon>
        <taxon>Solanales</taxon>
        <taxon>Solanaceae</taxon>
        <taxon>Solanoideae</taxon>
        <taxon>Solaneae</taxon>
        <taxon>Solanum</taxon>
        <taxon>Solanum subgen. Lycopersicon</taxon>
    </lineage>
</organism>
<protein>
    <submittedName>
        <fullName evidence="1">Uncharacterized protein</fullName>
    </submittedName>
</protein>
<dbReference type="AlphaFoldDB" id="K4C4Y9"/>
<dbReference type="SUPFAM" id="SSF56770">
    <property type="entry name" value="HydA/Nqo6-like"/>
    <property type="match status" value="1"/>
</dbReference>
<proteinExistence type="predicted"/>
<sequence length="116" mass="13333">MVFLKHRGFLFSELSKGCAAPTLAAFEDGCPPKPEAVIDAITKLRKKISRDLYEDRIRSQRANRCFTTNHKFHVRRSIHTGNYDQRVLYQPPSTSEIPTKIFFKYKNSVSSAELVN</sequence>
<reference evidence="1" key="1">
    <citation type="journal article" date="2012" name="Nature">
        <title>The tomato genome sequence provides insights into fleshy fruit evolution.</title>
        <authorList>
            <consortium name="Tomato Genome Consortium"/>
        </authorList>
    </citation>
    <scope>NUCLEOTIDE SEQUENCE [LARGE SCALE GENOMIC DNA]</scope>
    <source>
        <strain evidence="1">cv. Heinz 1706</strain>
    </source>
</reference>